<dbReference type="SMART" id="SM00028">
    <property type="entry name" value="TPR"/>
    <property type="match status" value="3"/>
</dbReference>
<keyword evidence="2" id="KW-0802">TPR repeat</keyword>
<feature type="repeat" description="TPR" evidence="2">
    <location>
        <begin position="183"/>
        <end position="216"/>
    </location>
</feature>
<comment type="similarity">
    <text evidence="1">Belongs to the CpoB family.</text>
</comment>
<dbReference type="NCBIfam" id="TIGR02795">
    <property type="entry name" value="tol_pal_ybgF"/>
    <property type="match status" value="1"/>
</dbReference>
<keyword evidence="1" id="KW-0732">Signal</keyword>
<dbReference type="Proteomes" id="UP000324738">
    <property type="component" value="Unassembled WGS sequence"/>
</dbReference>
<dbReference type="Gene3D" id="1.25.40.10">
    <property type="entry name" value="Tetratricopeptide repeat domain"/>
    <property type="match status" value="1"/>
</dbReference>
<evidence type="ECO:0000313" key="4">
    <source>
        <dbReference type="EMBL" id="KAA0971135.1"/>
    </source>
</evidence>
<dbReference type="PROSITE" id="PS50005">
    <property type="entry name" value="TPR"/>
    <property type="match status" value="1"/>
</dbReference>
<organism evidence="4 5">
    <name type="scientific">Aureimonas fodinaquatilis</name>
    <dbReference type="NCBI Taxonomy" id="2565783"/>
    <lineage>
        <taxon>Bacteria</taxon>
        <taxon>Pseudomonadati</taxon>
        <taxon>Pseudomonadota</taxon>
        <taxon>Alphaproteobacteria</taxon>
        <taxon>Hyphomicrobiales</taxon>
        <taxon>Aurantimonadaceae</taxon>
        <taxon>Aureimonas</taxon>
    </lineage>
</organism>
<dbReference type="GO" id="GO:0030288">
    <property type="term" value="C:outer membrane-bounded periplasmic space"/>
    <property type="evidence" value="ECO:0007669"/>
    <property type="project" value="UniProtKB-UniRule"/>
</dbReference>
<feature type="compositionally biased region" description="Polar residues" evidence="3">
    <location>
        <begin position="124"/>
        <end position="137"/>
    </location>
</feature>
<dbReference type="SUPFAM" id="SSF48452">
    <property type="entry name" value="TPR-like"/>
    <property type="match status" value="1"/>
</dbReference>
<dbReference type="Pfam" id="PF13174">
    <property type="entry name" value="TPR_6"/>
    <property type="match status" value="1"/>
</dbReference>
<dbReference type="InterPro" id="IPR034706">
    <property type="entry name" value="CpoB"/>
</dbReference>
<keyword evidence="1" id="KW-0175">Coiled coil</keyword>
<dbReference type="EMBL" id="VTWH01000002">
    <property type="protein sequence ID" value="KAA0971135.1"/>
    <property type="molecule type" value="Genomic_DNA"/>
</dbReference>
<evidence type="ECO:0000256" key="2">
    <source>
        <dbReference type="PROSITE-ProRule" id="PRU00339"/>
    </source>
</evidence>
<keyword evidence="1" id="KW-0574">Periplasm</keyword>
<dbReference type="OrthoDB" id="7185608at2"/>
<evidence type="ECO:0000313" key="5">
    <source>
        <dbReference type="Proteomes" id="UP000324738"/>
    </source>
</evidence>
<dbReference type="Pfam" id="PF13432">
    <property type="entry name" value="TPR_16"/>
    <property type="match status" value="1"/>
</dbReference>
<comment type="function">
    <text evidence="1">Mediates coordination of peptidoglycan synthesis and outer membrane constriction during cell division.</text>
</comment>
<feature type="region of interest" description="Disordered" evidence="3">
    <location>
        <begin position="109"/>
        <end position="154"/>
    </location>
</feature>
<dbReference type="InterPro" id="IPR019734">
    <property type="entry name" value="TPR_rpt"/>
</dbReference>
<evidence type="ECO:0000256" key="1">
    <source>
        <dbReference type="HAMAP-Rule" id="MF_02066"/>
    </source>
</evidence>
<sequence>MIHLSLLKSFGASGKSRNALKSGYRFTRLPVIALAVAGMLASPASAIDLFGGQKSQQPVLMAQAGDSGVRLSQLEEEIRRLTGKVEEMSFLVLQLQEQLRNAQEDNNLRFQDLEGGGGGAAPQRQGNASPQPGSSGDQDFALGAGEPAPSQDDEIAGMLSAGLNENTFQNAPQPATQAPPAEASSMYNQGYNYLLSGDYVRAEETFRQYTQAYPTSENSADAQYWLGESLFAQEKYRDAAEVFLNAQKQFGTSAKAPEMLLKLGMSLARLENRDTACATYAEVERRYPQINDNIKRKLQSEEQASKCS</sequence>
<proteinExistence type="inferred from homology"/>
<dbReference type="GO" id="GO:0043093">
    <property type="term" value="P:FtsZ-dependent cytokinesis"/>
    <property type="evidence" value="ECO:0007669"/>
    <property type="project" value="UniProtKB-UniRule"/>
</dbReference>
<dbReference type="RefSeq" id="WP_149300446.1">
    <property type="nucleotide sequence ID" value="NZ_VTWH01000002.1"/>
</dbReference>
<comment type="caution">
    <text evidence="4">The sequence shown here is derived from an EMBL/GenBank/DDBJ whole genome shotgun (WGS) entry which is preliminary data.</text>
</comment>
<keyword evidence="1" id="KW-0132">Cell division</keyword>
<keyword evidence="5" id="KW-1185">Reference proteome</keyword>
<dbReference type="HAMAP" id="MF_02066">
    <property type="entry name" value="CpoB"/>
    <property type="match status" value="1"/>
</dbReference>
<dbReference type="InterPro" id="IPR011990">
    <property type="entry name" value="TPR-like_helical_dom_sf"/>
</dbReference>
<gene>
    <name evidence="4" type="primary">ybgF</name>
    <name evidence="1" type="synonym">cpoB</name>
    <name evidence="4" type="ORF">FPY71_11885</name>
</gene>
<comment type="subcellular location">
    <subcellularLocation>
        <location evidence="1">Periplasm</location>
    </subcellularLocation>
</comment>
<name>A0A5B0DZ62_9HYPH</name>
<evidence type="ECO:0000256" key="3">
    <source>
        <dbReference type="SAM" id="MobiDB-lite"/>
    </source>
</evidence>
<keyword evidence="1" id="KW-0131">Cell cycle</keyword>
<dbReference type="AlphaFoldDB" id="A0A5B0DZ62"/>
<protein>
    <recommendedName>
        <fullName evidence="1">Cell division coordinator CpoB</fullName>
    </recommendedName>
</protein>
<reference evidence="4 5" key="1">
    <citation type="submission" date="2019-08" db="EMBL/GenBank/DDBJ databases">
        <title>Aureimonas fodiniaquatilis sp. nov., isolated from a coal mine wastewater.</title>
        <authorList>
            <person name="Kim W."/>
        </authorList>
    </citation>
    <scope>NUCLEOTIDE SEQUENCE [LARGE SCALE GENOMIC DNA]</scope>
    <source>
        <strain evidence="4 5">CAU 1482</strain>
    </source>
</reference>
<feature type="coiled-coil region" evidence="1">
    <location>
        <begin position="71"/>
        <end position="105"/>
    </location>
</feature>
<dbReference type="InterPro" id="IPR014162">
    <property type="entry name" value="CpoB_C"/>
</dbReference>
<accession>A0A5B0DZ62</accession>